<dbReference type="InterPro" id="IPR015797">
    <property type="entry name" value="NUDIX_hydrolase-like_dom_sf"/>
</dbReference>
<dbReference type="AlphaFoldDB" id="A0A0H2SC14"/>
<dbReference type="GO" id="GO:0046872">
    <property type="term" value="F:metal ion binding"/>
    <property type="evidence" value="ECO:0007669"/>
    <property type="project" value="UniProtKB-KW"/>
</dbReference>
<evidence type="ECO:0000256" key="5">
    <source>
        <dbReference type="ARBA" id="ARBA00022842"/>
    </source>
</evidence>
<dbReference type="FunCoup" id="A0A0H2SC14">
    <property type="interactions" value="17"/>
</dbReference>
<name>A0A0H2SC14_9AGAM</name>
<dbReference type="InParanoid" id="A0A0H2SC14"/>
<proteinExistence type="predicted"/>
<dbReference type="SUPFAM" id="SSF55811">
    <property type="entry name" value="Nudix"/>
    <property type="match status" value="1"/>
</dbReference>
<dbReference type="EMBL" id="KQ085887">
    <property type="protein sequence ID" value="KLO19278.1"/>
    <property type="molecule type" value="Genomic_DNA"/>
</dbReference>
<evidence type="ECO:0000313" key="8">
    <source>
        <dbReference type="EMBL" id="KLO19278.1"/>
    </source>
</evidence>
<protein>
    <recommendedName>
        <fullName evidence="7">Nudix hydrolase domain-containing protein</fullName>
    </recommendedName>
</protein>
<evidence type="ECO:0000256" key="2">
    <source>
        <dbReference type="ARBA" id="ARBA00001946"/>
    </source>
</evidence>
<evidence type="ECO:0000259" key="7">
    <source>
        <dbReference type="PROSITE" id="PS51462"/>
    </source>
</evidence>
<comment type="cofactor">
    <cofactor evidence="2">
        <name>Mg(2+)</name>
        <dbReference type="ChEBI" id="CHEBI:18420"/>
    </cofactor>
</comment>
<accession>A0A0H2SC14</accession>
<keyword evidence="6" id="KW-0464">Manganese</keyword>
<feature type="domain" description="Nudix hydrolase" evidence="7">
    <location>
        <begin position="47"/>
        <end position="205"/>
    </location>
</feature>
<evidence type="ECO:0000313" key="9">
    <source>
        <dbReference type="Proteomes" id="UP000053477"/>
    </source>
</evidence>
<evidence type="ECO:0000256" key="3">
    <source>
        <dbReference type="ARBA" id="ARBA00022723"/>
    </source>
</evidence>
<dbReference type="Gene3D" id="3.90.79.10">
    <property type="entry name" value="Nucleoside Triphosphate Pyrophosphohydrolase"/>
    <property type="match status" value="1"/>
</dbReference>
<dbReference type="Proteomes" id="UP000053477">
    <property type="component" value="Unassembled WGS sequence"/>
</dbReference>
<gene>
    <name evidence="8" type="ORF">SCHPADRAFT_67935</name>
</gene>
<reference evidence="8 9" key="1">
    <citation type="submission" date="2015-04" db="EMBL/GenBank/DDBJ databases">
        <title>Complete genome sequence of Schizopora paradoxa KUC8140, a cosmopolitan wood degrader in East Asia.</title>
        <authorList>
            <consortium name="DOE Joint Genome Institute"/>
            <person name="Min B."/>
            <person name="Park H."/>
            <person name="Jang Y."/>
            <person name="Kim J.-J."/>
            <person name="Kim K.H."/>
            <person name="Pangilinan J."/>
            <person name="Lipzen A."/>
            <person name="Riley R."/>
            <person name="Grigoriev I.V."/>
            <person name="Spatafora J.W."/>
            <person name="Choi I.-G."/>
        </authorList>
    </citation>
    <scope>NUCLEOTIDE SEQUENCE [LARGE SCALE GENOMIC DNA]</scope>
    <source>
        <strain evidence="8 9">KUC8140</strain>
    </source>
</reference>
<dbReference type="Pfam" id="PF00293">
    <property type="entry name" value="NUDIX"/>
    <property type="match status" value="1"/>
</dbReference>
<evidence type="ECO:0000256" key="1">
    <source>
        <dbReference type="ARBA" id="ARBA00001936"/>
    </source>
</evidence>
<dbReference type="PANTHER" id="PTHR12992:SF24">
    <property type="entry name" value="PEROXISOMAL COENZYME A DIPHOSPHATASE NUDT7"/>
    <property type="match status" value="1"/>
</dbReference>
<evidence type="ECO:0000256" key="4">
    <source>
        <dbReference type="ARBA" id="ARBA00022801"/>
    </source>
</evidence>
<dbReference type="GO" id="GO:0015938">
    <property type="term" value="P:coenzyme A catabolic process"/>
    <property type="evidence" value="ECO:0007669"/>
    <property type="project" value="TreeGrafter"/>
</dbReference>
<dbReference type="CDD" id="cd03426">
    <property type="entry name" value="NUDIX_CoAse_Nudt7"/>
    <property type="match status" value="1"/>
</dbReference>
<keyword evidence="3" id="KW-0479">Metal-binding</keyword>
<keyword evidence="4" id="KW-0378">Hydrolase</keyword>
<dbReference type="InterPro" id="IPR000086">
    <property type="entry name" value="NUDIX_hydrolase_dom"/>
</dbReference>
<dbReference type="GO" id="GO:0010945">
    <property type="term" value="F:coenzyme A diphosphatase activity"/>
    <property type="evidence" value="ECO:0007669"/>
    <property type="project" value="InterPro"/>
</dbReference>
<dbReference type="InterPro" id="IPR045121">
    <property type="entry name" value="CoAse"/>
</dbReference>
<comment type="cofactor">
    <cofactor evidence="1">
        <name>Mn(2+)</name>
        <dbReference type="ChEBI" id="CHEBI:29035"/>
    </cofactor>
</comment>
<dbReference type="PROSITE" id="PS51462">
    <property type="entry name" value="NUDIX"/>
    <property type="match status" value="1"/>
</dbReference>
<organism evidence="8 9">
    <name type="scientific">Schizopora paradoxa</name>
    <dbReference type="NCBI Taxonomy" id="27342"/>
    <lineage>
        <taxon>Eukaryota</taxon>
        <taxon>Fungi</taxon>
        <taxon>Dikarya</taxon>
        <taxon>Basidiomycota</taxon>
        <taxon>Agaricomycotina</taxon>
        <taxon>Agaricomycetes</taxon>
        <taxon>Hymenochaetales</taxon>
        <taxon>Schizoporaceae</taxon>
        <taxon>Schizopora</taxon>
    </lineage>
</organism>
<dbReference type="OrthoDB" id="206213at2759"/>
<keyword evidence="9" id="KW-1185">Reference proteome</keyword>
<dbReference type="STRING" id="27342.A0A0H2SC14"/>
<keyword evidence="5" id="KW-0460">Magnesium</keyword>
<evidence type="ECO:0000256" key="6">
    <source>
        <dbReference type="ARBA" id="ARBA00023211"/>
    </source>
</evidence>
<dbReference type="PANTHER" id="PTHR12992">
    <property type="entry name" value="NUDIX HYDROLASE"/>
    <property type="match status" value="1"/>
</dbReference>
<sequence length="256" mass="27871">MGLRLPCSTSSLFSVTSPLTGPSLIAIRNALQHAISQQPRIHADSHLVNAAVLIPLCNVNNTPGLILEVRGKLRTHSGEVSFPGGRVDESDESMLGAALRESNEELGLDPRQIDLLGELGPPELSLSKMRVWPYVGLVHKDAESRREFYDHGTPSENIPSLSMSSLKPSAPEVAHVFHLPLAELVSPKRLHEHQFRGKLPYWAIDVTDIVGGVAGQDWAGETPVDEVGGGTEGRLEVWGLTGWYLNLFMRAIGLLQ</sequence>